<dbReference type="Gene3D" id="3.30.420.100">
    <property type="match status" value="1"/>
</dbReference>
<evidence type="ECO:0000256" key="4">
    <source>
        <dbReference type="SAM" id="MobiDB-lite"/>
    </source>
</evidence>
<dbReference type="Proteomes" id="UP000231449">
    <property type="component" value="Unassembled WGS sequence"/>
</dbReference>
<dbReference type="GO" id="GO:0022625">
    <property type="term" value="C:cytosolic large ribosomal subunit"/>
    <property type="evidence" value="ECO:0007669"/>
    <property type="project" value="TreeGrafter"/>
</dbReference>
<dbReference type="Proteomes" id="UP000228989">
    <property type="component" value="Unassembled WGS sequence"/>
</dbReference>
<dbReference type="InterPro" id="IPR005485">
    <property type="entry name" value="Rbsml_uL18_euk_arch"/>
</dbReference>
<dbReference type="EMBL" id="PETW01000011">
    <property type="protein sequence ID" value="PIV46555.1"/>
    <property type="molecule type" value="Genomic_DNA"/>
</dbReference>
<dbReference type="PANTHER" id="PTHR23410:SF12">
    <property type="entry name" value="LARGE RIBOSOMAL SUBUNIT PROTEIN UL18"/>
    <property type="match status" value="1"/>
</dbReference>
<dbReference type="Proteomes" id="UP000228888">
    <property type="component" value="Unassembled WGS sequence"/>
</dbReference>
<evidence type="ECO:0000256" key="2">
    <source>
        <dbReference type="ARBA" id="ARBA00022980"/>
    </source>
</evidence>
<accession>A0A2H9QSE7</accession>
<dbReference type="Proteomes" id="UP000231232">
    <property type="component" value="Unassembled WGS sequence"/>
</dbReference>
<reference evidence="13 14" key="1">
    <citation type="submission" date="2017-09" db="EMBL/GenBank/DDBJ databases">
        <title>Depth-based differentiation of microbial function through sediment-hosted aquifers and enrichment of novel symbionts in the deep terrestrial subsurface.</title>
        <authorList>
            <person name="Probst A.J."/>
            <person name="Ladd B."/>
            <person name="Jarett J.K."/>
            <person name="Geller-Mcgrath D.E."/>
            <person name="Sieber C.M.K."/>
            <person name="Emerson J.B."/>
            <person name="Anantharaman K."/>
            <person name="Thomas B.C."/>
            <person name="Malmstrom R."/>
            <person name="Stieglmeier M."/>
            <person name="Klingl A."/>
            <person name="Woyke T."/>
            <person name="Ryan C.M."/>
            <person name="Banfield J.F."/>
        </authorList>
    </citation>
    <scope>NUCLEOTIDE SEQUENCE [LARGE SCALE GENOMIC DNA]</scope>
</reference>
<dbReference type="Proteomes" id="UP000229789">
    <property type="component" value="Unassembled WGS sequence"/>
</dbReference>
<dbReference type="GO" id="GO:0000027">
    <property type="term" value="P:ribosomal large subunit assembly"/>
    <property type="evidence" value="ECO:0007669"/>
    <property type="project" value="TreeGrafter"/>
</dbReference>
<evidence type="ECO:0000256" key="3">
    <source>
        <dbReference type="ARBA" id="ARBA00023274"/>
    </source>
</evidence>
<evidence type="ECO:0000313" key="10">
    <source>
        <dbReference type="EMBL" id="PIY99733.1"/>
    </source>
</evidence>
<dbReference type="CDD" id="cd00432">
    <property type="entry name" value="Ribosomal_L18_L5e"/>
    <property type="match status" value="1"/>
</dbReference>
<dbReference type="EMBL" id="PFFF01000046">
    <property type="protein sequence ID" value="PIV89543.1"/>
    <property type="molecule type" value="Genomic_DNA"/>
</dbReference>
<dbReference type="EMBL" id="PEUT01000049">
    <property type="protein sequence ID" value="PIV13605.1"/>
    <property type="molecule type" value="Genomic_DNA"/>
</dbReference>
<accession>A0A2H9MNE1</accession>
<dbReference type="EMBL" id="PFSX01000054">
    <property type="protein sequence ID" value="PJC01173.1"/>
    <property type="molecule type" value="Genomic_DNA"/>
</dbReference>
<evidence type="ECO:0000313" key="7">
    <source>
        <dbReference type="EMBL" id="PIV46555.1"/>
    </source>
</evidence>
<reference evidence="5 15" key="2">
    <citation type="submission" date="2017-09" db="EMBL/GenBank/DDBJ databases">
        <title>Depth-based differentiation of microbial function through sediment-hosted aquifers and enrichment of novel symbionts in the deep terrestrial subsurface.</title>
        <authorList>
            <person name="Probst A.J."/>
            <person name="Ladd B."/>
            <person name="Jarett J.K."/>
            <person name="Geller-Mcgrath D.E."/>
            <person name="Sieber C.M."/>
            <person name="Emerson J.B."/>
            <person name="Anantharaman K."/>
            <person name="Thomas B.C."/>
            <person name="Malmstrom R."/>
            <person name="Stieglmeier M."/>
            <person name="Klingl A."/>
            <person name="Woyke T."/>
            <person name="Ryan C.M."/>
            <person name="Banfield J.F."/>
        </authorList>
    </citation>
    <scope>NUCLEOTIDE SEQUENCE [LARGE SCALE GENOMIC DNA]</scope>
    <source>
        <strain evidence="7">CG02_land_8_20_14_3_00_31_209</strain>
        <strain evidence="6">CG03_land_8_20_14_0_80_31_114</strain>
        <strain evidence="8">CG17_big_fil_post_rev_8_21_14_2_50_31_73</strain>
        <strain evidence="5">CG18_big_fil_WC_8_21_14_2_50_31_19</strain>
        <strain evidence="10">CG_4_10_14_0_8_um_filter_31_133</strain>
        <strain evidence="9">CG_4_8_14_3_um_filter</strain>
        <strain evidence="12">CG_4_9_14_0_8_um_filter_31_21</strain>
        <strain evidence="11">CG_4_9_14_3_um_filter_31_125</strain>
    </source>
</reference>
<accession>A0A2H9M1U7</accession>
<evidence type="ECO:0000313" key="13">
    <source>
        <dbReference type="Proteomes" id="UP000228874"/>
    </source>
</evidence>
<dbReference type="PANTHER" id="PTHR23410">
    <property type="entry name" value="RIBOSOMAL PROTEIN L5-RELATED"/>
    <property type="match status" value="1"/>
</dbReference>
<dbReference type="GO" id="GO:0006412">
    <property type="term" value="P:translation"/>
    <property type="evidence" value="ECO:0007669"/>
    <property type="project" value="InterPro"/>
</dbReference>
<feature type="region of interest" description="Disordered" evidence="4">
    <location>
        <begin position="119"/>
        <end position="142"/>
    </location>
</feature>
<keyword evidence="3" id="KW-0687">Ribonucleoprotein</keyword>
<dbReference type="EMBL" id="PFMG01000049">
    <property type="protein sequence ID" value="PIY99733.1"/>
    <property type="molecule type" value="Genomic_DNA"/>
</dbReference>
<accession>A0A2G9LJ51</accession>
<evidence type="ECO:0000313" key="9">
    <source>
        <dbReference type="EMBL" id="PIX28002.1"/>
    </source>
</evidence>
<evidence type="ECO:0000313" key="6">
    <source>
        <dbReference type="EMBL" id="PIV13605.1"/>
    </source>
</evidence>
<sequence>MKARQIYKRRRKGKTYYQKRIKLLLSRLPRLVVRFTNKHIICQIVEYKEKGDLVKATCFDNKNQEGCQKAGVKIGEKAKELGIKKMILDLGLGKNKARVVACARGVLSTDVDLPFSFDESKKEDKDKTKKNEEKPKVKKEQN</sequence>
<evidence type="ECO:0000313" key="14">
    <source>
        <dbReference type="Proteomes" id="UP000228888"/>
    </source>
</evidence>
<evidence type="ECO:0000313" key="11">
    <source>
        <dbReference type="EMBL" id="PJB04097.1"/>
    </source>
</evidence>
<dbReference type="Proteomes" id="UP000228874">
    <property type="component" value="Unassembled WGS sequence"/>
</dbReference>
<dbReference type="EMBL" id="PFIH01000047">
    <property type="protein sequence ID" value="PIX28002.1"/>
    <property type="molecule type" value="Genomic_DNA"/>
</dbReference>
<comment type="caution">
    <text evidence="5">The sequence shown here is derived from an EMBL/GenBank/DDBJ whole genome shotgun (WGS) entry which is preliminary data.</text>
</comment>
<dbReference type="AlphaFoldDB" id="A0A2G9LJ51"/>
<dbReference type="EMBL" id="PCUF01000017">
    <property type="protein sequence ID" value="PIN66573.1"/>
    <property type="molecule type" value="Genomic_DNA"/>
</dbReference>
<accession>A0A2H9P8E3</accession>
<dbReference type="Pfam" id="PF17144">
    <property type="entry name" value="Ribosomal_L5e"/>
    <property type="match status" value="1"/>
</dbReference>
<evidence type="ECO:0000313" key="12">
    <source>
        <dbReference type="EMBL" id="PJC01173.1"/>
    </source>
</evidence>
<accession>A0A2H9M7K0</accession>
<dbReference type="Proteomes" id="UP000230477">
    <property type="component" value="Unassembled WGS sequence"/>
</dbReference>
<evidence type="ECO:0000313" key="15">
    <source>
        <dbReference type="Proteomes" id="UP000229789"/>
    </source>
</evidence>
<accession>A0A2H9RCM4</accession>
<dbReference type="Proteomes" id="UP000230713">
    <property type="component" value="Unassembled WGS sequence"/>
</dbReference>
<gene>
    <name evidence="12" type="ORF">CO072_02065</name>
    <name evidence="11" type="ORF">CO124_01140</name>
    <name evidence="7" type="ORF">COS22_00725</name>
    <name evidence="6" type="ORF">COS45_01965</name>
    <name evidence="8" type="ORF">COW47_02280</name>
    <name evidence="5" type="ORF">COW69_01585</name>
    <name evidence="10" type="ORF">COY63_02040</name>
    <name evidence="9" type="ORF">COZ66_01930</name>
</gene>
<comment type="similarity">
    <text evidence="1">Belongs to the universal ribosomal protein uL18 family.</text>
</comment>
<evidence type="ECO:0000256" key="1">
    <source>
        <dbReference type="ARBA" id="ARBA00007116"/>
    </source>
</evidence>
<dbReference type="SUPFAM" id="SSF53137">
    <property type="entry name" value="Translational machinery components"/>
    <property type="match status" value="1"/>
</dbReference>
<evidence type="ECO:0008006" key="16">
    <source>
        <dbReference type="Google" id="ProtNLM"/>
    </source>
</evidence>
<evidence type="ECO:0000313" key="8">
    <source>
        <dbReference type="EMBL" id="PIV89543.1"/>
    </source>
</evidence>
<evidence type="ECO:0000313" key="5">
    <source>
        <dbReference type="EMBL" id="PIN66573.1"/>
    </source>
</evidence>
<dbReference type="InterPro" id="IPR057268">
    <property type="entry name" value="Ribosomal_L18"/>
</dbReference>
<accession>A0A2H9N3L3</accession>
<keyword evidence="2" id="KW-0689">Ribosomal protein</keyword>
<dbReference type="GO" id="GO:0008097">
    <property type="term" value="F:5S rRNA binding"/>
    <property type="evidence" value="ECO:0007669"/>
    <property type="project" value="InterPro"/>
</dbReference>
<proteinExistence type="inferred from homology"/>
<protein>
    <recommendedName>
        <fullName evidence="16">50S ribosomal protein L18</fullName>
    </recommendedName>
</protein>
<dbReference type="EMBL" id="PFUW01000018">
    <property type="protein sequence ID" value="PJB04097.1"/>
    <property type="molecule type" value="Genomic_DNA"/>
</dbReference>
<name>A0A2G9LJ51_HUBC1</name>
<organism evidence="5 15">
    <name type="scientific">Huberarchaeum crystalense</name>
    <dbReference type="NCBI Taxonomy" id="2014257"/>
    <lineage>
        <taxon>Archaea</taxon>
        <taxon>Candidatus Huberarchaeota</taxon>
        <taxon>Candidatus Huberarchaeia</taxon>
        <taxon>Candidatus Huberarchaeales</taxon>
        <taxon>Candidatus Huberarchaeaceae</taxon>
        <taxon>Candidatus Huberarchaeum</taxon>
    </lineage>
</organism>
<dbReference type="GO" id="GO:0003735">
    <property type="term" value="F:structural constituent of ribosome"/>
    <property type="evidence" value="ECO:0007669"/>
    <property type="project" value="InterPro"/>
</dbReference>